<sequence length="907" mass="99042">MIEIYPNKLAAGPAEFCSVESRHTLLEWFRTDGLPEEVDPAALPMSVFVNGERALPTQWASIEFGPDDSVQIYREPKGTDPFSITFALVFGAKAVLGALMPKMPSLNSRSNTKRGNDLGLATVKGNQVKLNSIIREIAGRQRPYPDYALPPNRYFDDPRSQWIEMLLVVGRGKYDIPLSSVLIGDTPVISLGADAQLQIYQPGADLSAETAARWWHSSPEVGATSTGTAGIELKATYAVSPVPTAQSYQFAGFTVTIPSGAGQFPTGWAAGMIVRIVVGYSYDVIEGGAARDIIRGNLDQIAPYVGMPIEIVGSNEGNYTVASYTPGVGSAPDEMTLDWEAGGPAAGLTTGTGLQMSIGVRGLRYRIVAASTSSITVGRINAAGEPDSTWPGFDALTTSVALLQLDGSTQEGDWSGPYAACPDGATTTRLAWDIFFPQGLTHIGESSGLPRNFSVTVEMQYRDISTAGAWTSFRKTYTQATLDQLGFTEYLNIPQMRPEVRMRRIGAKSTSTNDANTVQWYGLRANLTAPTRYEGVTVIALRVKGGNRIASQSESQVSVVCTRILPVRRNGAWAPEEPTRDISAWLAYIARSVGYSVEDGNSDIDLDELDRLHAIWTARGDFFDRTIEDASTVKACMIEALQAGFAELTIDRGLIRPVRDEPRGPDFDHEYCPLYNPQVLTKPLKRDAEHATADDFDGIDVEYLDGSTWQVETVECRLPGDLGTRTEKISVNGVTSRARAWRIGMRRRRQQVYQRKRYSFSTELDALNSGYLDYALLGDTTPGYGQSAMLKGYAKLGSLHMLVSTEPLNWSAGGEHWIALRRRDGSASGPYVATRIDDYRLTIPELDFVPVLDSAMDAPVIQFGPKAKFCYPALIKEVNPSGTVSCNVTAVNYDERVYLDDDNFPPA</sequence>
<name>A0A5E6P8H8_PSEFL</name>
<evidence type="ECO:0000259" key="1">
    <source>
        <dbReference type="Pfam" id="PF24801"/>
    </source>
</evidence>
<gene>
    <name evidence="2" type="ORF">PS631_00135</name>
</gene>
<dbReference type="RefSeq" id="WP_150568907.1">
    <property type="nucleotide sequence ID" value="NZ_CABVHF010000001.1"/>
</dbReference>
<dbReference type="NCBIfam" id="NF040662">
    <property type="entry name" value="attach_TipJ_rel"/>
    <property type="match status" value="1"/>
</dbReference>
<accession>A0A5E6P8H8</accession>
<dbReference type="AlphaFoldDB" id="A0A5E6P8H8"/>
<evidence type="ECO:0000313" key="3">
    <source>
        <dbReference type="Proteomes" id="UP000399692"/>
    </source>
</evidence>
<protein>
    <recommendedName>
        <fullName evidence="1">Tip attachment protein J HDII-ins2 domain-containing protein</fullName>
    </recommendedName>
</protein>
<feature type="domain" description="Tip attachment protein J HDII-ins2" evidence="1">
    <location>
        <begin position="425"/>
        <end position="523"/>
    </location>
</feature>
<proteinExistence type="predicted"/>
<dbReference type="InterPro" id="IPR055385">
    <property type="entry name" value="GpJ_HDII-ins2"/>
</dbReference>
<reference evidence="2 3" key="1">
    <citation type="submission" date="2019-09" db="EMBL/GenBank/DDBJ databases">
        <authorList>
            <person name="Chandra G."/>
            <person name="Truman W A."/>
        </authorList>
    </citation>
    <scope>NUCLEOTIDE SEQUENCE [LARGE SCALE GENOMIC DNA]</scope>
    <source>
        <strain evidence="2">PS631</strain>
    </source>
</reference>
<dbReference type="Pfam" id="PF24801">
    <property type="entry name" value="FNIII-A_GpJ"/>
    <property type="match status" value="1"/>
</dbReference>
<dbReference type="EMBL" id="CABVHF010000001">
    <property type="protein sequence ID" value="VVM38074.1"/>
    <property type="molecule type" value="Genomic_DNA"/>
</dbReference>
<organism evidence="2 3">
    <name type="scientific">Pseudomonas fluorescens</name>
    <dbReference type="NCBI Taxonomy" id="294"/>
    <lineage>
        <taxon>Bacteria</taxon>
        <taxon>Pseudomonadati</taxon>
        <taxon>Pseudomonadota</taxon>
        <taxon>Gammaproteobacteria</taxon>
        <taxon>Pseudomonadales</taxon>
        <taxon>Pseudomonadaceae</taxon>
        <taxon>Pseudomonas</taxon>
    </lineage>
</organism>
<dbReference type="Proteomes" id="UP000399692">
    <property type="component" value="Unassembled WGS sequence"/>
</dbReference>
<dbReference type="OrthoDB" id="6243207at2"/>
<evidence type="ECO:0000313" key="2">
    <source>
        <dbReference type="EMBL" id="VVM38074.1"/>
    </source>
</evidence>